<evidence type="ECO:0000259" key="3">
    <source>
        <dbReference type="Pfam" id="PF01408"/>
    </source>
</evidence>
<evidence type="ECO:0000313" key="6">
    <source>
        <dbReference type="Proteomes" id="UP001261624"/>
    </source>
</evidence>
<comment type="caution">
    <text evidence="5">The sequence shown here is derived from an EMBL/GenBank/DDBJ whole genome shotgun (WGS) entry which is preliminary data.</text>
</comment>
<dbReference type="PANTHER" id="PTHR22604">
    <property type="entry name" value="OXIDOREDUCTASES"/>
    <property type="match status" value="1"/>
</dbReference>
<evidence type="ECO:0000256" key="1">
    <source>
        <dbReference type="ARBA" id="ARBA00010928"/>
    </source>
</evidence>
<evidence type="ECO:0000256" key="2">
    <source>
        <dbReference type="ARBA" id="ARBA00023002"/>
    </source>
</evidence>
<dbReference type="InterPro" id="IPR050984">
    <property type="entry name" value="Gfo/Idh/MocA_domain"/>
</dbReference>
<keyword evidence="6" id="KW-1185">Reference proteome</keyword>
<evidence type="ECO:0000313" key="5">
    <source>
        <dbReference type="EMBL" id="MDT0689140.1"/>
    </source>
</evidence>
<dbReference type="Pfam" id="PF01408">
    <property type="entry name" value="GFO_IDH_MocA"/>
    <property type="match status" value="1"/>
</dbReference>
<organism evidence="5 6">
    <name type="scientific">Autumnicola patrickiae</name>
    <dbReference type="NCBI Taxonomy" id="3075591"/>
    <lineage>
        <taxon>Bacteria</taxon>
        <taxon>Pseudomonadati</taxon>
        <taxon>Bacteroidota</taxon>
        <taxon>Flavobacteriia</taxon>
        <taxon>Flavobacteriales</taxon>
        <taxon>Flavobacteriaceae</taxon>
        <taxon>Autumnicola</taxon>
    </lineage>
</organism>
<name>A0ABU3DZQ6_9FLAO</name>
<keyword evidence="2" id="KW-0560">Oxidoreductase</keyword>
<dbReference type="EMBL" id="JAVRHM010000004">
    <property type="protein sequence ID" value="MDT0689140.1"/>
    <property type="molecule type" value="Genomic_DNA"/>
</dbReference>
<protein>
    <submittedName>
        <fullName evidence="5">Gfo/Idh/MocA family oxidoreductase</fullName>
    </submittedName>
</protein>
<dbReference type="Gene3D" id="3.40.50.720">
    <property type="entry name" value="NAD(P)-binding Rossmann-like Domain"/>
    <property type="match status" value="1"/>
</dbReference>
<evidence type="ECO:0000259" key="4">
    <source>
        <dbReference type="Pfam" id="PF22725"/>
    </source>
</evidence>
<gene>
    <name evidence="5" type="ORF">RM549_05050</name>
</gene>
<dbReference type="SUPFAM" id="SSF55347">
    <property type="entry name" value="Glyceraldehyde-3-phosphate dehydrogenase-like, C-terminal domain"/>
    <property type="match status" value="1"/>
</dbReference>
<dbReference type="SUPFAM" id="SSF51735">
    <property type="entry name" value="NAD(P)-binding Rossmann-fold domains"/>
    <property type="match status" value="1"/>
</dbReference>
<feature type="domain" description="Gfo/Idh/MocA-like oxidoreductase N-terminal" evidence="3">
    <location>
        <begin position="53"/>
        <end position="176"/>
    </location>
</feature>
<dbReference type="Pfam" id="PF22725">
    <property type="entry name" value="GFO_IDH_MocA_C3"/>
    <property type="match status" value="1"/>
</dbReference>
<feature type="domain" description="GFO/IDH/MocA-like oxidoreductase" evidence="4">
    <location>
        <begin position="186"/>
        <end position="298"/>
    </location>
</feature>
<dbReference type="InterPro" id="IPR000683">
    <property type="entry name" value="Gfo/Idh/MocA-like_OxRdtase_N"/>
</dbReference>
<dbReference type="PRINTS" id="PR01775">
    <property type="entry name" value="GLFROXRDTASE"/>
</dbReference>
<reference evidence="5 6" key="1">
    <citation type="submission" date="2023-09" db="EMBL/GenBank/DDBJ databases">
        <authorList>
            <person name="Rey-Velasco X."/>
        </authorList>
    </citation>
    <scope>NUCLEOTIDE SEQUENCE [LARGE SCALE GENOMIC DNA]</scope>
    <source>
        <strain evidence="5 6">F188</strain>
    </source>
</reference>
<dbReference type="Gene3D" id="3.30.360.10">
    <property type="entry name" value="Dihydrodipicolinate Reductase, domain 2"/>
    <property type="match status" value="1"/>
</dbReference>
<dbReference type="RefSeq" id="WP_311682450.1">
    <property type="nucleotide sequence ID" value="NZ_JAVRHM010000004.1"/>
</dbReference>
<comment type="similarity">
    <text evidence="1">Belongs to the Gfo/Idh/MocA family.</text>
</comment>
<dbReference type="InterPro" id="IPR055170">
    <property type="entry name" value="GFO_IDH_MocA-like_dom"/>
</dbReference>
<dbReference type="Proteomes" id="UP001261624">
    <property type="component" value="Unassembled WGS sequence"/>
</dbReference>
<dbReference type="PANTHER" id="PTHR22604:SF105">
    <property type="entry name" value="TRANS-1,2-DIHYDROBENZENE-1,2-DIOL DEHYDROGENASE"/>
    <property type="match status" value="1"/>
</dbReference>
<proteinExistence type="inferred from homology"/>
<dbReference type="InterPro" id="IPR008354">
    <property type="entry name" value="Glc-Fru_OxRdtase_bac"/>
</dbReference>
<accession>A0ABU3DZQ6</accession>
<sequence length="385" mass="42915">MEENSQKHLAGRRNFIKGVGLTVGGTMLSSPLFGFIPGDMGWGEGNSKQKKLGIALVGLGRYSTNQLAPALQETKNCYLAGIVTGSPSKAEAWKKKYDIPEKNIYNYENFDKIAENQDIDIVYVVLPISMHAEFTIRAAKAKKHVICEKPMAINEEEAQRMVDACNANGVQLAIGYRLHFEPFNKRVMELGQNEVFGKVQSIEAINTSDMTGGSLDVWRLDKERAGGGPLMDLGIYCVQGAIYTMGKPPVAVTAQFGEVTHPAYFREVEQSISWKMEFEEGVIADCKTSYADENGKSTLEGQAENGWWRLDPAYVYEGKKGQTSKGKMDLPNIYEQVRQMDGQAESFRNNEKSIVPGEMGVRDMKILMAIYESAKNRGERIEIQY</sequence>
<dbReference type="InterPro" id="IPR036291">
    <property type="entry name" value="NAD(P)-bd_dom_sf"/>
</dbReference>